<proteinExistence type="predicted"/>
<keyword evidence="8" id="KW-1185">Reference proteome</keyword>
<dbReference type="SUPFAM" id="SSF57716">
    <property type="entry name" value="Glucocorticoid receptor-like (DNA-binding domain)"/>
    <property type="match status" value="1"/>
</dbReference>
<keyword evidence="1" id="KW-0479">Metal-binding</keyword>
<gene>
    <name evidence="7" type="ORF">ABMA27_004028</name>
</gene>
<dbReference type="Pfam" id="PF05485">
    <property type="entry name" value="THAP"/>
    <property type="match status" value="1"/>
</dbReference>
<feature type="domain" description="THAP-type" evidence="6">
    <location>
        <begin position="1"/>
        <end position="86"/>
    </location>
</feature>
<keyword evidence="3" id="KW-0862">Zinc</keyword>
<evidence type="ECO:0000256" key="5">
    <source>
        <dbReference type="PROSITE-ProRule" id="PRU00309"/>
    </source>
</evidence>
<evidence type="ECO:0000256" key="2">
    <source>
        <dbReference type="ARBA" id="ARBA00022771"/>
    </source>
</evidence>
<dbReference type="Proteomes" id="UP001549920">
    <property type="component" value="Unassembled WGS sequence"/>
</dbReference>
<evidence type="ECO:0000256" key="1">
    <source>
        <dbReference type="ARBA" id="ARBA00022723"/>
    </source>
</evidence>
<name>A0ABR3HRF0_LOXSC</name>
<evidence type="ECO:0000256" key="3">
    <source>
        <dbReference type="ARBA" id="ARBA00022833"/>
    </source>
</evidence>
<dbReference type="InterPro" id="IPR006612">
    <property type="entry name" value="THAP_Znf"/>
</dbReference>
<comment type="caution">
    <text evidence="7">The sequence shown here is derived from an EMBL/GenBank/DDBJ whole genome shotgun (WGS) entry which is preliminary data.</text>
</comment>
<dbReference type="EMBL" id="JBEUOH010000015">
    <property type="protein sequence ID" value="KAL0879064.1"/>
    <property type="molecule type" value="Genomic_DNA"/>
</dbReference>
<dbReference type="SMART" id="SM00692">
    <property type="entry name" value="DM3"/>
    <property type="match status" value="1"/>
</dbReference>
<dbReference type="InterPro" id="IPR038441">
    <property type="entry name" value="THAP_Znf_sf"/>
</dbReference>
<evidence type="ECO:0000313" key="7">
    <source>
        <dbReference type="EMBL" id="KAL0879064.1"/>
    </source>
</evidence>
<dbReference type="Gene3D" id="6.20.210.20">
    <property type="entry name" value="THAP domain"/>
    <property type="match status" value="1"/>
</dbReference>
<protein>
    <recommendedName>
        <fullName evidence="6">THAP-type domain-containing protein</fullName>
    </recommendedName>
</protein>
<reference evidence="7 8" key="1">
    <citation type="submission" date="2024-06" db="EMBL/GenBank/DDBJ databases">
        <title>A chromosome-level genome assembly of beet webworm, Loxostege sticticalis.</title>
        <authorList>
            <person name="Zhang Y."/>
        </authorList>
    </citation>
    <scope>NUCLEOTIDE SEQUENCE [LARGE SCALE GENOMIC DNA]</scope>
    <source>
        <strain evidence="7">AQ026</strain>
        <tissue evidence="7">Whole body</tissue>
    </source>
</reference>
<keyword evidence="4 5" id="KW-0238">DNA-binding</keyword>
<sequence>MNPRKSCEICKTYYYAKNLEGNIFMASFPTNKERCKLWVKIVGNKALAELPLIQLKRKLICQNHFTPHDFNHNKNRLKRTSFPSQNLTRPPLDDTLLESFPKPFTKITENEMKLNQYKKKCEQIVQLVQHDHNYVSQDGGVLGHGN</sequence>
<evidence type="ECO:0000259" key="6">
    <source>
        <dbReference type="PROSITE" id="PS50950"/>
    </source>
</evidence>
<organism evidence="7 8">
    <name type="scientific">Loxostege sticticalis</name>
    <name type="common">Beet webworm moth</name>
    <dbReference type="NCBI Taxonomy" id="481309"/>
    <lineage>
        <taxon>Eukaryota</taxon>
        <taxon>Metazoa</taxon>
        <taxon>Ecdysozoa</taxon>
        <taxon>Arthropoda</taxon>
        <taxon>Hexapoda</taxon>
        <taxon>Insecta</taxon>
        <taxon>Pterygota</taxon>
        <taxon>Neoptera</taxon>
        <taxon>Endopterygota</taxon>
        <taxon>Lepidoptera</taxon>
        <taxon>Glossata</taxon>
        <taxon>Ditrysia</taxon>
        <taxon>Pyraloidea</taxon>
        <taxon>Crambidae</taxon>
        <taxon>Pyraustinae</taxon>
        <taxon>Loxostege</taxon>
    </lineage>
</organism>
<accession>A0ABR3HRF0</accession>
<keyword evidence="2 5" id="KW-0863">Zinc-finger</keyword>
<evidence type="ECO:0000256" key="4">
    <source>
        <dbReference type="ARBA" id="ARBA00023125"/>
    </source>
</evidence>
<dbReference type="SMART" id="SM00980">
    <property type="entry name" value="THAP"/>
    <property type="match status" value="1"/>
</dbReference>
<evidence type="ECO:0000313" key="8">
    <source>
        <dbReference type="Proteomes" id="UP001549920"/>
    </source>
</evidence>
<dbReference type="PROSITE" id="PS50950">
    <property type="entry name" value="ZF_THAP"/>
    <property type="match status" value="1"/>
</dbReference>